<dbReference type="PROSITE" id="PS50075">
    <property type="entry name" value="CARRIER"/>
    <property type="match status" value="1"/>
</dbReference>
<gene>
    <name evidence="4" type="ORF">ACFQ2K_43250</name>
</gene>
<dbReference type="Gene3D" id="1.10.1200.10">
    <property type="entry name" value="ACP-like"/>
    <property type="match status" value="1"/>
</dbReference>
<evidence type="ECO:0000313" key="5">
    <source>
        <dbReference type="Proteomes" id="UP001596915"/>
    </source>
</evidence>
<name>A0ABW2X4H5_9ACTN</name>
<dbReference type="PROSITE" id="PS00012">
    <property type="entry name" value="PHOSPHOPANTETHEINE"/>
    <property type="match status" value="1"/>
</dbReference>
<sequence>MERDVRALIAEALGLEGTDDPEMTYFAAGGDSLTAVHLVGCLRDDFGLDVPITLFLEQLTLHEMARRIVAAQDGDDSLDALLSEFEAE</sequence>
<reference evidence="5" key="1">
    <citation type="journal article" date="2019" name="Int. J. Syst. Evol. Microbiol.">
        <title>The Global Catalogue of Microorganisms (GCM) 10K type strain sequencing project: providing services to taxonomists for standard genome sequencing and annotation.</title>
        <authorList>
            <consortium name="The Broad Institute Genomics Platform"/>
            <consortium name="The Broad Institute Genome Sequencing Center for Infectious Disease"/>
            <person name="Wu L."/>
            <person name="Ma J."/>
        </authorList>
    </citation>
    <scope>NUCLEOTIDE SEQUENCE [LARGE SCALE GENOMIC DNA]</scope>
    <source>
        <strain evidence="5">JCM 12607</strain>
    </source>
</reference>
<evidence type="ECO:0000256" key="2">
    <source>
        <dbReference type="ARBA" id="ARBA00022553"/>
    </source>
</evidence>
<keyword evidence="1" id="KW-0596">Phosphopantetheine</keyword>
<evidence type="ECO:0000313" key="4">
    <source>
        <dbReference type="EMBL" id="MFD0628430.1"/>
    </source>
</evidence>
<accession>A0ABW2X4H5</accession>
<evidence type="ECO:0000256" key="1">
    <source>
        <dbReference type="ARBA" id="ARBA00022450"/>
    </source>
</evidence>
<proteinExistence type="predicted"/>
<dbReference type="Proteomes" id="UP001596915">
    <property type="component" value="Unassembled WGS sequence"/>
</dbReference>
<evidence type="ECO:0000259" key="3">
    <source>
        <dbReference type="PROSITE" id="PS50075"/>
    </source>
</evidence>
<dbReference type="InterPro" id="IPR036736">
    <property type="entry name" value="ACP-like_sf"/>
</dbReference>
<dbReference type="InterPro" id="IPR009081">
    <property type="entry name" value="PP-bd_ACP"/>
</dbReference>
<protein>
    <submittedName>
        <fullName evidence="4">Acyl carrier protein</fullName>
    </submittedName>
</protein>
<dbReference type="EMBL" id="JBHTGL010000008">
    <property type="protein sequence ID" value="MFD0628430.1"/>
    <property type="molecule type" value="Genomic_DNA"/>
</dbReference>
<dbReference type="SUPFAM" id="SSF47336">
    <property type="entry name" value="ACP-like"/>
    <property type="match status" value="1"/>
</dbReference>
<comment type="caution">
    <text evidence="4">The sequence shown here is derived from an EMBL/GenBank/DDBJ whole genome shotgun (WGS) entry which is preliminary data.</text>
</comment>
<feature type="domain" description="Carrier" evidence="3">
    <location>
        <begin position="1"/>
        <end position="72"/>
    </location>
</feature>
<dbReference type="InterPro" id="IPR020806">
    <property type="entry name" value="PKS_PP-bd"/>
</dbReference>
<keyword evidence="5" id="KW-1185">Reference proteome</keyword>
<organism evidence="4 5">
    <name type="scientific">Streptomyces sanglieri</name>
    <dbReference type="NCBI Taxonomy" id="193460"/>
    <lineage>
        <taxon>Bacteria</taxon>
        <taxon>Bacillati</taxon>
        <taxon>Actinomycetota</taxon>
        <taxon>Actinomycetes</taxon>
        <taxon>Kitasatosporales</taxon>
        <taxon>Streptomycetaceae</taxon>
        <taxon>Streptomyces</taxon>
    </lineage>
</organism>
<keyword evidence="2" id="KW-0597">Phosphoprotein</keyword>
<dbReference type="InterPro" id="IPR006162">
    <property type="entry name" value="Ppantetheine_attach_site"/>
</dbReference>
<dbReference type="Pfam" id="PF00550">
    <property type="entry name" value="PP-binding"/>
    <property type="match status" value="1"/>
</dbReference>
<dbReference type="SMART" id="SM00823">
    <property type="entry name" value="PKS_PP"/>
    <property type="match status" value="1"/>
</dbReference>